<keyword evidence="3" id="KW-0378">Hydrolase</keyword>
<dbReference type="Gene3D" id="3.40.30.10">
    <property type="entry name" value="Glutaredoxin"/>
    <property type="match status" value="1"/>
</dbReference>
<sequence length="618" mass="65781">MSKVELYVYDLSNGLARQLSMQLTGRQIDGIWHTSVVVFGNEVFYGQGISITRPGGSHHGRPLQIVDMGETALDEATFNEYLDEMRSLYTADKYHLLDFNCNSFTNDVVGFLTGGSIPAWIKDLPADFLSTPFGAALRPTIDNMYRRPAAAAPGIAPPPAAPDTGLTASLLQAVAAQAASGSGPGPAPAVPAAQTVAGGIQVSSNLASFNGILKAHKAVAAFFTSPTCGPCKMIEPLFESMAEEKAGPGVAFVKIDFSVGRSGEIAQQYGVRATPTFIFFLDGKKTEEIKGANAPELRSQVDLMLFSAYPPHPHLSLPLKAIRAMSTNAILFSQVPALDSAFAKFSTFIDAAPSTLDKTSVKTTLSTSFVPFLKKRFATPPVTTATPTATIAQWASATTKLANALPAHELFPLADLWRLAVLDSSVASYLAADPTCVTTLLAKTTSSLDAPNARNLALTAIRLATNALAPEPLARRLLHPATALLVPALLHADARVRAAAASLAFNASALFQRPLMEAARSGKRGPPPARDGEWEVELLSALVEAIGQEKESEDVVHRLVAALAMLLHLSPHYEEQDRPLLEVLQARQSLLVSVEEGGCVKKGEVKTLVRELAEQLCP</sequence>
<dbReference type="PROSITE" id="PS51858">
    <property type="entry name" value="PPPDE"/>
    <property type="match status" value="1"/>
</dbReference>
<dbReference type="InterPro" id="IPR013535">
    <property type="entry name" value="PUL_dom"/>
</dbReference>
<dbReference type="EMBL" id="KV425914">
    <property type="protein sequence ID" value="KZV98863.1"/>
    <property type="molecule type" value="Genomic_DNA"/>
</dbReference>
<dbReference type="Pfam" id="PF05903">
    <property type="entry name" value="Peptidase_C97"/>
    <property type="match status" value="1"/>
</dbReference>
<name>A0A165M7D0_EXIGL</name>
<dbReference type="InterPro" id="IPR036249">
    <property type="entry name" value="Thioredoxin-like_sf"/>
</dbReference>
<evidence type="ECO:0000259" key="4">
    <source>
        <dbReference type="PROSITE" id="PS51352"/>
    </source>
</evidence>
<dbReference type="STRING" id="1314781.A0A165M7D0"/>
<dbReference type="Gene3D" id="3.90.1720.30">
    <property type="entry name" value="PPPDE domains"/>
    <property type="match status" value="1"/>
</dbReference>
<dbReference type="AlphaFoldDB" id="A0A165M7D0"/>
<dbReference type="InterPro" id="IPR042266">
    <property type="entry name" value="PPPDE_sf"/>
</dbReference>
<gene>
    <name evidence="7" type="ORF">EXIGLDRAFT_726759</name>
</gene>
<dbReference type="CDD" id="cd02947">
    <property type="entry name" value="TRX_family"/>
    <property type="match status" value="1"/>
</dbReference>
<evidence type="ECO:0000259" key="6">
    <source>
        <dbReference type="PROSITE" id="PS51858"/>
    </source>
</evidence>
<dbReference type="PANTHER" id="PTHR12378:SF7">
    <property type="entry name" value="DESUMOYLATING ISOPEPTIDASE 1"/>
    <property type="match status" value="1"/>
</dbReference>
<reference evidence="7 8" key="1">
    <citation type="journal article" date="2016" name="Mol. Biol. Evol.">
        <title>Comparative Genomics of Early-Diverging Mushroom-Forming Fungi Provides Insights into the Origins of Lignocellulose Decay Capabilities.</title>
        <authorList>
            <person name="Nagy L.G."/>
            <person name="Riley R."/>
            <person name="Tritt A."/>
            <person name="Adam C."/>
            <person name="Daum C."/>
            <person name="Floudas D."/>
            <person name="Sun H."/>
            <person name="Yadav J.S."/>
            <person name="Pangilinan J."/>
            <person name="Larsson K.H."/>
            <person name="Matsuura K."/>
            <person name="Barry K."/>
            <person name="Labutti K."/>
            <person name="Kuo R."/>
            <person name="Ohm R.A."/>
            <person name="Bhattacharya S.S."/>
            <person name="Shirouzu T."/>
            <person name="Yoshinaga Y."/>
            <person name="Martin F.M."/>
            <person name="Grigoriev I.V."/>
            <person name="Hibbett D.S."/>
        </authorList>
    </citation>
    <scope>NUCLEOTIDE SEQUENCE [LARGE SCALE GENOMIC DNA]</scope>
    <source>
        <strain evidence="7 8">HHB12029</strain>
    </source>
</reference>
<dbReference type="Pfam" id="PF00085">
    <property type="entry name" value="Thioredoxin"/>
    <property type="match status" value="1"/>
</dbReference>
<feature type="domain" description="PPPDE" evidence="6">
    <location>
        <begin position="2"/>
        <end position="142"/>
    </location>
</feature>
<comment type="similarity">
    <text evidence="1">Belongs to the DeSI family.</text>
</comment>
<feature type="domain" description="Thioredoxin" evidence="4">
    <location>
        <begin position="181"/>
        <end position="306"/>
    </location>
</feature>
<dbReference type="GO" id="GO:0070646">
    <property type="term" value="P:protein modification by small protein removal"/>
    <property type="evidence" value="ECO:0007669"/>
    <property type="project" value="TreeGrafter"/>
</dbReference>
<evidence type="ECO:0000313" key="8">
    <source>
        <dbReference type="Proteomes" id="UP000077266"/>
    </source>
</evidence>
<proteinExistence type="inferred from homology"/>
<dbReference type="Pfam" id="PF08324">
    <property type="entry name" value="PUL"/>
    <property type="match status" value="1"/>
</dbReference>
<accession>A0A165M7D0</accession>
<dbReference type="PROSITE" id="PS51352">
    <property type="entry name" value="THIOREDOXIN_2"/>
    <property type="match status" value="1"/>
</dbReference>
<dbReference type="PROSITE" id="PS51396">
    <property type="entry name" value="PUL"/>
    <property type="match status" value="1"/>
</dbReference>
<evidence type="ECO:0000256" key="2">
    <source>
        <dbReference type="ARBA" id="ARBA00022670"/>
    </source>
</evidence>
<dbReference type="SMART" id="SM01179">
    <property type="entry name" value="DUF862"/>
    <property type="match status" value="1"/>
</dbReference>
<dbReference type="SUPFAM" id="SSF52833">
    <property type="entry name" value="Thioredoxin-like"/>
    <property type="match status" value="1"/>
</dbReference>
<dbReference type="GO" id="GO:0008233">
    <property type="term" value="F:peptidase activity"/>
    <property type="evidence" value="ECO:0007669"/>
    <property type="project" value="UniProtKB-KW"/>
</dbReference>
<dbReference type="Proteomes" id="UP000077266">
    <property type="component" value="Unassembled WGS sequence"/>
</dbReference>
<feature type="domain" description="PUL" evidence="5">
    <location>
        <begin position="323"/>
        <end position="612"/>
    </location>
</feature>
<dbReference type="GO" id="GO:0006508">
    <property type="term" value="P:proteolysis"/>
    <property type="evidence" value="ECO:0007669"/>
    <property type="project" value="UniProtKB-KW"/>
</dbReference>
<keyword evidence="8" id="KW-1185">Reference proteome</keyword>
<dbReference type="InterPro" id="IPR013766">
    <property type="entry name" value="Thioredoxin_domain"/>
</dbReference>
<protein>
    <submittedName>
        <fullName evidence="7">DUF862-domain-containing protein</fullName>
    </submittedName>
</protein>
<evidence type="ECO:0000256" key="3">
    <source>
        <dbReference type="ARBA" id="ARBA00022801"/>
    </source>
</evidence>
<dbReference type="PANTHER" id="PTHR12378">
    <property type="entry name" value="DESUMOYLATING ISOPEPTIDASE"/>
    <property type="match status" value="1"/>
</dbReference>
<dbReference type="InParanoid" id="A0A165M7D0"/>
<evidence type="ECO:0000256" key="1">
    <source>
        <dbReference type="ARBA" id="ARBA00008140"/>
    </source>
</evidence>
<dbReference type="InterPro" id="IPR011989">
    <property type="entry name" value="ARM-like"/>
</dbReference>
<evidence type="ECO:0000313" key="7">
    <source>
        <dbReference type="EMBL" id="KZV98863.1"/>
    </source>
</evidence>
<dbReference type="OrthoDB" id="21221at2759"/>
<dbReference type="Gene3D" id="1.25.10.10">
    <property type="entry name" value="Leucine-rich Repeat Variant"/>
    <property type="match status" value="1"/>
</dbReference>
<organism evidence="7 8">
    <name type="scientific">Exidia glandulosa HHB12029</name>
    <dbReference type="NCBI Taxonomy" id="1314781"/>
    <lineage>
        <taxon>Eukaryota</taxon>
        <taxon>Fungi</taxon>
        <taxon>Dikarya</taxon>
        <taxon>Basidiomycota</taxon>
        <taxon>Agaricomycotina</taxon>
        <taxon>Agaricomycetes</taxon>
        <taxon>Auriculariales</taxon>
        <taxon>Exidiaceae</taxon>
        <taxon>Exidia</taxon>
    </lineage>
</organism>
<dbReference type="InterPro" id="IPR008580">
    <property type="entry name" value="PPPDE_dom"/>
</dbReference>
<keyword evidence="2" id="KW-0645">Protease</keyword>
<evidence type="ECO:0000259" key="5">
    <source>
        <dbReference type="PROSITE" id="PS51396"/>
    </source>
</evidence>